<sequence length="103" mass="11676">MCDLVQNVVLLTLLVCSVGAGSVRPKRQLSPAVRLEHELHPLIMGVYGYGPEVGIKSLIISQLFYLQYVLFSVFHEVKNNNNKMNEIVSKKCSCIIKLFKTYF</sequence>
<keyword evidence="1" id="KW-0732">Signal</keyword>
<protein>
    <submittedName>
        <fullName evidence="3">Secreted protein</fullName>
    </submittedName>
</protein>
<reference evidence="3" key="1">
    <citation type="submission" date="2016-11" db="UniProtKB">
        <authorList>
            <consortium name="WormBaseParasite"/>
        </authorList>
    </citation>
    <scope>IDENTIFICATION</scope>
</reference>
<dbReference type="WBParaSite" id="Hba_08059">
    <property type="protein sequence ID" value="Hba_08059"/>
    <property type="gene ID" value="Hba_08059"/>
</dbReference>
<evidence type="ECO:0000313" key="2">
    <source>
        <dbReference type="Proteomes" id="UP000095283"/>
    </source>
</evidence>
<organism evidence="2 3">
    <name type="scientific">Heterorhabditis bacteriophora</name>
    <name type="common">Entomopathogenic nematode worm</name>
    <dbReference type="NCBI Taxonomy" id="37862"/>
    <lineage>
        <taxon>Eukaryota</taxon>
        <taxon>Metazoa</taxon>
        <taxon>Ecdysozoa</taxon>
        <taxon>Nematoda</taxon>
        <taxon>Chromadorea</taxon>
        <taxon>Rhabditida</taxon>
        <taxon>Rhabditina</taxon>
        <taxon>Rhabditomorpha</taxon>
        <taxon>Strongyloidea</taxon>
        <taxon>Heterorhabditidae</taxon>
        <taxon>Heterorhabditis</taxon>
    </lineage>
</organism>
<feature type="chain" id="PRO_5009310776" evidence="1">
    <location>
        <begin position="21"/>
        <end position="103"/>
    </location>
</feature>
<evidence type="ECO:0000313" key="3">
    <source>
        <dbReference type="WBParaSite" id="Hba_08059"/>
    </source>
</evidence>
<feature type="signal peptide" evidence="1">
    <location>
        <begin position="1"/>
        <end position="20"/>
    </location>
</feature>
<dbReference type="Proteomes" id="UP000095283">
    <property type="component" value="Unplaced"/>
</dbReference>
<accession>A0A1I7WSE1</accession>
<keyword evidence="2" id="KW-1185">Reference proteome</keyword>
<name>A0A1I7WSE1_HETBA</name>
<evidence type="ECO:0000256" key="1">
    <source>
        <dbReference type="SAM" id="SignalP"/>
    </source>
</evidence>
<proteinExistence type="predicted"/>
<dbReference type="AlphaFoldDB" id="A0A1I7WSE1"/>